<feature type="transmembrane region" description="Helical" evidence="7">
    <location>
        <begin position="242"/>
        <end position="261"/>
    </location>
</feature>
<feature type="transmembrane region" description="Helical" evidence="7">
    <location>
        <begin position="314"/>
        <end position="332"/>
    </location>
</feature>
<feature type="transmembrane region" description="Helical" evidence="7">
    <location>
        <begin position="134"/>
        <end position="155"/>
    </location>
</feature>
<evidence type="ECO:0000256" key="1">
    <source>
        <dbReference type="ARBA" id="ARBA00004651"/>
    </source>
</evidence>
<feature type="transmembrane region" description="Helical" evidence="7">
    <location>
        <begin position="203"/>
        <end position="221"/>
    </location>
</feature>
<accession>A0AA49J122</accession>
<keyword evidence="6 7" id="KW-0472">Membrane</keyword>
<dbReference type="EMBL" id="CP107246">
    <property type="protein sequence ID" value="WIM06406.1"/>
    <property type="molecule type" value="Genomic_DNA"/>
</dbReference>
<name>A0AA49J122_9PROT</name>
<dbReference type="Proteomes" id="UP001234916">
    <property type="component" value="Chromosome"/>
</dbReference>
<feature type="transmembrane region" description="Helical" evidence="7">
    <location>
        <begin position="352"/>
        <end position="375"/>
    </location>
</feature>
<organism evidence="8">
    <name type="scientific">Candidatus Nitricoxidivorans perseverans</name>
    <dbReference type="NCBI Taxonomy" id="2975601"/>
    <lineage>
        <taxon>Bacteria</taxon>
        <taxon>Pseudomonadati</taxon>
        <taxon>Pseudomonadota</taxon>
        <taxon>Betaproteobacteria</taxon>
        <taxon>Nitrosomonadales</taxon>
        <taxon>Sterolibacteriaceae</taxon>
        <taxon>Candidatus Nitricoxidivorans</taxon>
    </lineage>
</organism>
<evidence type="ECO:0000256" key="7">
    <source>
        <dbReference type="SAM" id="Phobius"/>
    </source>
</evidence>
<keyword evidence="4 7" id="KW-0812">Transmembrane</keyword>
<feature type="transmembrane region" description="Helical" evidence="7">
    <location>
        <begin position="21"/>
        <end position="43"/>
    </location>
</feature>
<comment type="subcellular location">
    <subcellularLocation>
        <location evidence="1">Cell membrane</location>
        <topology evidence="1">Multi-pass membrane protein</topology>
    </subcellularLocation>
</comment>
<feature type="transmembrane region" description="Helical" evidence="7">
    <location>
        <begin position="167"/>
        <end position="191"/>
    </location>
</feature>
<reference evidence="8" key="1">
    <citation type="journal article" date="2023" name="Nat. Microbiol.">
        <title>Enrichment and characterization of a nitric oxide-reducing microbial community in a continuous bioreactor.</title>
        <authorList>
            <person name="Garrido-Amador P."/>
            <person name="Stortenbeker N."/>
            <person name="Wessels H.J.C.T."/>
            <person name="Speth D.R."/>
            <person name="Garcia-Heredia I."/>
            <person name="Kartal B."/>
        </authorList>
    </citation>
    <scope>NUCLEOTIDE SEQUENCE</scope>
    <source>
        <strain evidence="8">MAG1</strain>
    </source>
</reference>
<keyword evidence="5 7" id="KW-1133">Transmembrane helix</keyword>
<comment type="similarity">
    <text evidence="2">Belongs to the NrfD family.</text>
</comment>
<evidence type="ECO:0000256" key="2">
    <source>
        <dbReference type="ARBA" id="ARBA00008929"/>
    </source>
</evidence>
<dbReference type="InterPro" id="IPR005614">
    <property type="entry name" value="NrfD-like"/>
</dbReference>
<evidence type="ECO:0000256" key="5">
    <source>
        <dbReference type="ARBA" id="ARBA00022989"/>
    </source>
</evidence>
<feature type="transmembrane region" description="Helical" evidence="7">
    <location>
        <begin position="63"/>
        <end position="83"/>
    </location>
</feature>
<evidence type="ECO:0000256" key="4">
    <source>
        <dbReference type="ARBA" id="ARBA00022692"/>
    </source>
</evidence>
<protein>
    <submittedName>
        <fullName evidence="8">Polysulfide reductase NrfD</fullName>
    </submittedName>
</protein>
<proteinExistence type="inferred from homology"/>
<feature type="transmembrane region" description="Helical" evidence="7">
    <location>
        <begin position="95"/>
        <end position="114"/>
    </location>
</feature>
<sequence length="388" mass="42280">MSNTTQAAVACPECISRISNLRIGVGAVGMILGVIAIIGLLSGGHATFNTSSNLTWGLPVSTYVFFVLTSTGLTFVASLAMVFGMKDFYPIAKRCIWGAVVTLVIGFISLGLEIGNPIRMLWVIPTNMQVSSPMWWMGLFYLTYAVLLIWKFMLINKGDWTSSQSRAVGIASFVAVIFAHATLGSVFGMMAMRPFWFGPMVPVYFLITAFLSGLAFIMLFINLDYGVNQANMSKGAERAMSFQLPIIFGITLGLVIVFNIAKTITGLWTNVPESNIVARHIVSSPLFQFELWIGMVLPFALMLSGLRHEAKVQALAGALVIVALFIGRYEYVVGGQLIPMFKGAWFDDLTPYTPSMTEIGVVLLAISVGILLYAFGDKKLNLSDVPSQ</sequence>
<dbReference type="GO" id="GO:0005886">
    <property type="term" value="C:plasma membrane"/>
    <property type="evidence" value="ECO:0007669"/>
    <property type="project" value="UniProtKB-SubCell"/>
</dbReference>
<dbReference type="InterPro" id="IPR052049">
    <property type="entry name" value="Electron_transfer_protein"/>
</dbReference>
<dbReference type="PANTHER" id="PTHR34856">
    <property type="entry name" value="PROTEIN NRFD"/>
    <property type="match status" value="1"/>
</dbReference>
<gene>
    <name evidence="8" type="primary">nrfD</name>
    <name evidence="8" type="ORF">OHM77_03720</name>
</gene>
<evidence type="ECO:0000313" key="8">
    <source>
        <dbReference type="EMBL" id="WIM06406.1"/>
    </source>
</evidence>
<evidence type="ECO:0000256" key="6">
    <source>
        <dbReference type="ARBA" id="ARBA00023136"/>
    </source>
</evidence>
<dbReference type="Pfam" id="PF03916">
    <property type="entry name" value="NrfD"/>
    <property type="match status" value="1"/>
</dbReference>
<dbReference type="AlphaFoldDB" id="A0AA49J122"/>
<evidence type="ECO:0000256" key="3">
    <source>
        <dbReference type="ARBA" id="ARBA00022475"/>
    </source>
</evidence>
<dbReference type="PANTHER" id="PTHR34856:SF2">
    <property type="entry name" value="PROTEIN NRFD"/>
    <property type="match status" value="1"/>
</dbReference>
<dbReference type="KEGG" id="npv:OHM77_03720"/>
<dbReference type="Gene3D" id="1.20.1630.10">
    <property type="entry name" value="Formate dehydrogenase/DMSO reductase domain"/>
    <property type="match status" value="1"/>
</dbReference>
<feature type="transmembrane region" description="Helical" evidence="7">
    <location>
        <begin position="281"/>
        <end position="302"/>
    </location>
</feature>
<keyword evidence="3" id="KW-1003">Cell membrane</keyword>